<dbReference type="PANTHER" id="PTHR43135">
    <property type="entry name" value="ALPHA-D-RIBOSE 1-METHYLPHOSPHONATE 5-TRIPHOSPHATE DIPHOSPHATASE"/>
    <property type="match status" value="1"/>
</dbReference>
<dbReference type="AlphaFoldDB" id="A0A7K3WQZ4"/>
<keyword evidence="1" id="KW-0732">Signal</keyword>
<keyword evidence="4" id="KW-1185">Reference proteome</keyword>
<comment type="caution">
    <text evidence="3">The sequence shown here is derived from an EMBL/GenBank/DDBJ whole genome shotgun (WGS) entry which is preliminary data.</text>
</comment>
<proteinExistence type="predicted"/>
<evidence type="ECO:0000259" key="2">
    <source>
        <dbReference type="Pfam" id="PF01979"/>
    </source>
</evidence>
<dbReference type="SUPFAM" id="SSF51556">
    <property type="entry name" value="Metallo-dependent hydrolases"/>
    <property type="match status" value="1"/>
</dbReference>
<reference evidence="3 4" key="1">
    <citation type="submission" date="2020-02" db="EMBL/GenBank/DDBJ databases">
        <title>Out from the shadows clarifying the taxonomy of the family Cryomorphaceae and related taxa by utilizing the GTDB taxonomic framework.</title>
        <authorList>
            <person name="Bowman J.P."/>
        </authorList>
    </citation>
    <scope>NUCLEOTIDE SEQUENCE [LARGE SCALE GENOMIC DNA]</scope>
    <source>
        <strain evidence="3 4">QSSC 1-22</strain>
    </source>
</reference>
<feature type="signal peptide" evidence="1">
    <location>
        <begin position="1"/>
        <end position="22"/>
    </location>
</feature>
<sequence length="429" mass="47421">MKNIKFIISFLILIMASLLSHGQKNETSFLLTELHIFTGTGTIIENGAVGVKNGLIDYVGATNSAVTKNYLEVISKSGMNLYPGFIAMNTTIGLTEIDAVRATRDFRETGDMNPNVRAISAYNAESEIGETILANGILFAQIAPRGGTIKGSSSVIKLQGDNWEDAAYKSDEGIVMDWPKMFKIKGDDDDPQGYEPDENYVKNLAAIEAFFVKSEAYSKNTIPVERDLRMEAMRGIFDGSKRLYISADFIKEIREIVAFKRKYNIKKLSIIGGYDSWMAADLLNENEISILLQRVNSLPQLAEDALDASYTLPTKLAAAGVKFCFTMDGSMETMQNRNLTFNIGTAIGYGLNPNTALTAATLHPAEILGIGERTGSIETGKEANFVLTTGDIFDMRTAKIAGLYLNGRLINLETRQERLYKKYSQRYTE</sequence>
<dbReference type="SUPFAM" id="SSF51338">
    <property type="entry name" value="Composite domain of metallo-dependent hydrolases"/>
    <property type="match status" value="1"/>
</dbReference>
<feature type="domain" description="Amidohydrolase-related" evidence="2">
    <location>
        <begin position="305"/>
        <end position="409"/>
    </location>
</feature>
<evidence type="ECO:0000256" key="1">
    <source>
        <dbReference type="SAM" id="SignalP"/>
    </source>
</evidence>
<dbReference type="Pfam" id="PF01979">
    <property type="entry name" value="Amidohydro_1"/>
    <property type="match status" value="1"/>
</dbReference>
<dbReference type="RefSeq" id="WP_163285504.1">
    <property type="nucleotide sequence ID" value="NZ_JAAGVY010000020.1"/>
</dbReference>
<dbReference type="InterPro" id="IPR051781">
    <property type="entry name" value="Metallo-dep_Hydrolase"/>
</dbReference>
<dbReference type="EMBL" id="JAAGVY010000020">
    <property type="protein sequence ID" value="NEN24109.1"/>
    <property type="molecule type" value="Genomic_DNA"/>
</dbReference>
<name>A0A7K3WQZ4_9FLAO</name>
<accession>A0A7K3WQZ4</accession>
<dbReference type="InterPro" id="IPR032466">
    <property type="entry name" value="Metal_Hydrolase"/>
</dbReference>
<gene>
    <name evidence="3" type="ORF">G3O08_11415</name>
</gene>
<evidence type="ECO:0000313" key="3">
    <source>
        <dbReference type="EMBL" id="NEN24109.1"/>
    </source>
</evidence>
<dbReference type="PANTHER" id="PTHR43135:SF3">
    <property type="entry name" value="ALPHA-D-RIBOSE 1-METHYLPHOSPHONATE 5-TRIPHOSPHATE DIPHOSPHATASE"/>
    <property type="match status" value="1"/>
</dbReference>
<organism evidence="3 4">
    <name type="scientific">Cryomorpha ignava</name>
    <dbReference type="NCBI Taxonomy" id="101383"/>
    <lineage>
        <taxon>Bacteria</taxon>
        <taxon>Pseudomonadati</taxon>
        <taxon>Bacteroidota</taxon>
        <taxon>Flavobacteriia</taxon>
        <taxon>Flavobacteriales</taxon>
        <taxon>Cryomorphaceae</taxon>
        <taxon>Cryomorpha</taxon>
    </lineage>
</organism>
<feature type="chain" id="PRO_5029658502" evidence="1">
    <location>
        <begin position="23"/>
        <end position="429"/>
    </location>
</feature>
<evidence type="ECO:0000313" key="4">
    <source>
        <dbReference type="Proteomes" id="UP000486602"/>
    </source>
</evidence>
<dbReference type="InterPro" id="IPR011059">
    <property type="entry name" value="Metal-dep_hydrolase_composite"/>
</dbReference>
<dbReference type="InterPro" id="IPR006680">
    <property type="entry name" value="Amidohydro-rel"/>
</dbReference>
<dbReference type="Proteomes" id="UP000486602">
    <property type="component" value="Unassembled WGS sequence"/>
</dbReference>
<protein>
    <submittedName>
        <fullName evidence="3">Amidohydrolase family protein</fullName>
    </submittedName>
</protein>
<dbReference type="Gene3D" id="3.20.20.140">
    <property type="entry name" value="Metal-dependent hydrolases"/>
    <property type="match status" value="1"/>
</dbReference>
<dbReference type="GO" id="GO:0016810">
    <property type="term" value="F:hydrolase activity, acting on carbon-nitrogen (but not peptide) bonds"/>
    <property type="evidence" value="ECO:0007669"/>
    <property type="project" value="InterPro"/>
</dbReference>
<keyword evidence="3" id="KW-0378">Hydrolase</keyword>